<comment type="caution">
    <text evidence="2">The sequence shown here is derived from an EMBL/GenBank/DDBJ whole genome shotgun (WGS) entry which is preliminary data.</text>
</comment>
<protein>
    <submittedName>
        <fullName evidence="2">Uncharacterized protein</fullName>
    </submittedName>
</protein>
<feature type="compositionally biased region" description="Polar residues" evidence="1">
    <location>
        <begin position="1"/>
        <end position="12"/>
    </location>
</feature>
<organism evidence="2 3">
    <name type="scientific">Gymnopilus dilepis</name>
    <dbReference type="NCBI Taxonomy" id="231916"/>
    <lineage>
        <taxon>Eukaryota</taxon>
        <taxon>Fungi</taxon>
        <taxon>Dikarya</taxon>
        <taxon>Basidiomycota</taxon>
        <taxon>Agaricomycotina</taxon>
        <taxon>Agaricomycetes</taxon>
        <taxon>Agaricomycetidae</taxon>
        <taxon>Agaricales</taxon>
        <taxon>Agaricineae</taxon>
        <taxon>Hymenogastraceae</taxon>
        <taxon>Gymnopilus</taxon>
    </lineage>
</organism>
<keyword evidence="3" id="KW-1185">Reference proteome</keyword>
<feature type="region of interest" description="Disordered" evidence="1">
    <location>
        <begin position="398"/>
        <end position="421"/>
    </location>
</feature>
<sequence>MDRATTTSPIPQASSASAAEARMEEEARSATSGHTRSSIEPGRLTQSSNATPMPPTPLLMSTSLPDLTTLHDGKPESPLSNKRQRKRKSATQEIAPVDSSSVVALGMSPFMPGQDTIFNQNRLVRNEVILARHVASLKQSYSRSESIHARRTEDIYRILTDHKNTIDRLSKSIESNSTTRSNLDLATLSNSYSTTREAIKAIIHHLTSSSTSVATSISNLDESISRLLQEDSAAPPPTEVSRPPLGNSVQEDVGSISHLHREKLLGLDELPSRGTKRRRQDLFPGFYPRLSRKISQLEEDLTPNEEYFRRSHRSVLPREVVYGPINDRLNAEGSIKEAVRNCGMSATAIESVQAALGKPGFFNIFFSKHEDARKFINSVEVGLDGHLLRRANFAHNEPLSAPASDAGSTSTSTSMTRPWLL</sequence>
<feature type="region of interest" description="Disordered" evidence="1">
    <location>
        <begin position="1"/>
        <end position="95"/>
    </location>
</feature>
<dbReference type="EMBL" id="NHYE01005552">
    <property type="protein sequence ID" value="PPQ70109.1"/>
    <property type="molecule type" value="Genomic_DNA"/>
</dbReference>
<feature type="compositionally biased region" description="Polar residues" evidence="1">
    <location>
        <begin position="31"/>
        <end position="50"/>
    </location>
</feature>
<evidence type="ECO:0000313" key="3">
    <source>
        <dbReference type="Proteomes" id="UP000284706"/>
    </source>
</evidence>
<evidence type="ECO:0000256" key="1">
    <source>
        <dbReference type="SAM" id="MobiDB-lite"/>
    </source>
</evidence>
<accession>A0A409VV38</accession>
<feature type="compositionally biased region" description="Low complexity" evidence="1">
    <location>
        <begin position="58"/>
        <end position="68"/>
    </location>
</feature>
<dbReference type="Proteomes" id="UP000284706">
    <property type="component" value="Unassembled WGS sequence"/>
</dbReference>
<dbReference type="AlphaFoldDB" id="A0A409VV38"/>
<dbReference type="OrthoDB" id="3065452at2759"/>
<reference evidence="2 3" key="1">
    <citation type="journal article" date="2018" name="Evol. Lett.">
        <title>Horizontal gene cluster transfer increased hallucinogenic mushroom diversity.</title>
        <authorList>
            <person name="Reynolds H.T."/>
            <person name="Vijayakumar V."/>
            <person name="Gluck-Thaler E."/>
            <person name="Korotkin H.B."/>
            <person name="Matheny P.B."/>
            <person name="Slot J.C."/>
        </authorList>
    </citation>
    <scope>NUCLEOTIDE SEQUENCE [LARGE SCALE GENOMIC DNA]</scope>
    <source>
        <strain evidence="2 3">SRW20</strain>
    </source>
</reference>
<name>A0A409VV38_9AGAR</name>
<evidence type="ECO:0000313" key="2">
    <source>
        <dbReference type="EMBL" id="PPQ70109.1"/>
    </source>
</evidence>
<proteinExistence type="predicted"/>
<gene>
    <name evidence="2" type="ORF">CVT26_013394</name>
</gene>
<feature type="compositionally biased region" description="Low complexity" evidence="1">
    <location>
        <begin position="400"/>
        <end position="414"/>
    </location>
</feature>
<dbReference type="InParanoid" id="A0A409VV38"/>